<dbReference type="EMBL" id="KB446555">
    <property type="protein sequence ID" value="EME87778.1"/>
    <property type="molecule type" value="Genomic_DNA"/>
</dbReference>
<reference evidence="2 3" key="1">
    <citation type="journal article" date="2012" name="PLoS Pathog.">
        <title>Diverse lifestyles and strategies of plant pathogenesis encoded in the genomes of eighteen Dothideomycetes fungi.</title>
        <authorList>
            <person name="Ohm R.A."/>
            <person name="Feau N."/>
            <person name="Henrissat B."/>
            <person name="Schoch C.L."/>
            <person name="Horwitz B.A."/>
            <person name="Barry K.W."/>
            <person name="Condon B.J."/>
            <person name="Copeland A.C."/>
            <person name="Dhillon B."/>
            <person name="Glaser F."/>
            <person name="Hesse C.N."/>
            <person name="Kosti I."/>
            <person name="LaButti K."/>
            <person name="Lindquist E.A."/>
            <person name="Lucas S."/>
            <person name="Salamov A.A."/>
            <person name="Bradshaw R.E."/>
            <person name="Ciuffetti L."/>
            <person name="Hamelin R.C."/>
            <person name="Kema G.H.J."/>
            <person name="Lawrence C."/>
            <person name="Scott J.A."/>
            <person name="Spatafora J.W."/>
            <person name="Turgeon B.G."/>
            <person name="de Wit P.J.G.M."/>
            <person name="Zhong S."/>
            <person name="Goodwin S.B."/>
            <person name="Grigoriev I.V."/>
        </authorList>
    </citation>
    <scope>NUCLEOTIDE SEQUENCE [LARGE SCALE GENOMIC DNA]</scope>
    <source>
        <strain evidence="2 3">CIRAD86</strain>
    </source>
</reference>
<dbReference type="KEGG" id="pfj:MYCFIDRAFT_169535"/>
<name>N1QA51_PSEFD</name>
<dbReference type="HOGENOM" id="CLU_318877_0_0_1"/>
<dbReference type="AlphaFoldDB" id="N1QA51"/>
<sequence>MPPVRVTGARHNYLALPQLKHDARKSPPASYGLAGEAARIYCAKLIMAYCCNRNCAPMHASVGHCQPVKAATYSWTLNGIKFSIETSEPLAKRPPRMHATSASACFKAMRYILDFPSLVPKTDLQIVKAFTFQNGSHKSIQDSGNHDLFPRSKSTPGQHSQARTPMGSVRHDGPPPAAAFRLVPSAQGPSQFEIPLQVTLTLQTITGTYFMTAEGEYSDFKLQTLPFHVSQQDLDSQKRVAQFFLQRTVDSPFRISIGRWRLYRYQDSGWIEVADCESPAFDAYFFLGGAALTILNAYMRSDLHILELVNRTIPYYHHINGRAWYQVEQTVLENIMQRLWGMSSDLIKYDTIRGASSYLDVAFDSKFMFKLGEFLAKLANRLNCFDLASLIYVALKSLGTRPGARNNDDDHANRLPQVFDVGVFKVQGWGQVRSGALFGYGSSFESPSNNPFYNNDQFEGIPQPWLMPSNDPNRGGFSQHCFTVLNYSSRPKVLDICHIPQQLGTKLIAAHDGSLTLPRGWPLDLQTYLDSRDEGAPRKTRNDLEGKPYFPLHALFTFMSTFILGYGSSPTGYMPIEHMGCHWVVGYECEDIDFRYRDLTHDRSICSLAWRSFLLADLVLETSVAHSHLLSLSSTGSRCNCTSKRPAHGGLEQLGPLHFRPYLELISRPGYCNFTQETLALFSTCEKRSKTQKLVGHRAVSPESFSWKTISRTGFGFSLSTPAISAVPEKPFQCFNHRLFPFRQHLHGTANIDSEGGCIAWCTEERPPAPHGRVVGNTQVRAIHQAHFLNLILVLFLDARAANTYIRSELQNLLSQEESSGTTYVALRKVPYACVHADSLIRSQYDSSDGSRERANGDLIHLKLGHLGGRSYYISSYLQLQLHTSSIQQGSMYLDSHLPHVTQFSLKVAALT</sequence>
<feature type="region of interest" description="Disordered" evidence="1">
    <location>
        <begin position="137"/>
        <end position="170"/>
    </location>
</feature>
<evidence type="ECO:0000256" key="1">
    <source>
        <dbReference type="SAM" id="MobiDB-lite"/>
    </source>
</evidence>
<gene>
    <name evidence="2" type="ORF">MYCFIDRAFT_169535</name>
</gene>
<dbReference type="RefSeq" id="XP_007921096.1">
    <property type="nucleotide sequence ID" value="XM_007922905.1"/>
</dbReference>
<dbReference type="GeneID" id="19332377"/>
<evidence type="ECO:0000313" key="2">
    <source>
        <dbReference type="EMBL" id="EME87778.1"/>
    </source>
</evidence>
<dbReference type="VEuPathDB" id="FungiDB:MYCFIDRAFT_169535"/>
<evidence type="ECO:0000313" key="3">
    <source>
        <dbReference type="Proteomes" id="UP000016932"/>
    </source>
</evidence>
<accession>N1QA51</accession>
<keyword evidence="3" id="KW-1185">Reference proteome</keyword>
<dbReference type="Proteomes" id="UP000016932">
    <property type="component" value="Unassembled WGS sequence"/>
</dbReference>
<protein>
    <submittedName>
        <fullName evidence="2">Uncharacterized protein</fullName>
    </submittedName>
</protein>
<organism evidence="2 3">
    <name type="scientific">Pseudocercospora fijiensis (strain CIRAD86)</name>
    <name type="common">Black leaf streak disease fungus</name>
    <name type="synonym">Mycosphaerella fijiensis</name>
    <dbReference type="NCBI Taxonomy" id="383855"/>
    <lineage>
        <taxon>Eukaryota</taxon>
        <taxon>Fungi</taxon>
        <taxon>Dikarya</taxon>
        <taxon>Ascomycota</taxon>
        <taxon>Pezizomycotina</taxon>
        <taxon>Dothideomycetes</taxon>
        <taxon>Dothideomycetidae</taxon>
        <taxon>Mycosphaerellales</taxon>
        <taxon>Mycosphaerellaceae</taxon>
        <taxon>Pseudocercospora</taxon>
    </lineage>
</organism>
<dbReference type="OrthoDB" id="10342156at2759"/>
<proteinExistence type="predicted"/>
<feature type="compositionally biased region" description="Polar residues" evidence="1">
    <location>
        <begin position="152"/>
        <end position="163"/>
    </location>
</feature>